<evidence type="ECO:0000313" key="2">
    <source>
        <dbReference type="Proteomes" id="UP000229897"/>
    </source>
</evidence>
<proteinExistence type="predicted"/>
<keyword evidence="2" id="KW-1185">Reference proteome</keyword>
<evidence type="ECO:0000313" key="1">
    <source>
        <dbReference type="EMBL" id="ATQ73251.1"/>
    </source>
</evidence>
<sequence>MNQFKYIYQRHDGATCFDRYFAYLGTIQQDMPPALALFSMEPDRYALNSDVTLHDAWLESLNVEKEYAGTAQGSSTVNLRLLHSSHESVINLVYTDVLGMNSSLQPSQRPLQPADLLVHEFCMLEAGIFRHFIEFDREMWVEITFRGFDFSVLPRH</sequence>
<dbReference type="EMBL" id="CP024608">
    <property type="protein sequence ID" value="ATQ73251.1"/>
    <property type="molecule type" value="Genomic_DNA"/>
</dbReference>
<name>A0A2D2DE47_9BURK</name>
<reference evidence="1" key="1">
    <citation type="submission" date="2017-10" db="EMBL/GenBank/DDBJ databases">
        <title>Massilia psychrophilum sp. nov., a novel purple-pigmented bacterium isolated from Tianshan glacier, Xinjiang Municipality, China.</title>
        <authorList>
            <person name="Wang H."/>
        </authorList>
    </citation>
    <scope>NUCLEOTIDE SEQUENCE [LARGE SCALE GENOMIC DNA]</scope>
    <source>
        <strain evidence="1">B2</strain>
    </source>
</reference>
<protein>
    <submittedName>
        <fullName evidence="1">Uncharacterized protein</fullName>
    </submittedName>
</protein>
<dbReference type="AlphaFoldDB" id="A0A2D2DE47"/>
<dbReference type="OrthoDB" id="9154492at2"/>
<gene>
    <name evidence="1" type="ORF">CR152_01055</name>
</gene>
<dbReference type="Proteomes" id="UP000229897">
    <property type="component" value="Chromosome"/>
</dbReference>
<dbReference type="RefSeq" id="WP_099873009.1">
    <property type="nucleotide sequence ID" value="NZ_CP024608.1"/>
</dbReference>
<accession>A0A2D2DE47</accession>
<dbReference type="KEGG" id="mass:CR152_01055"/>
<organism evidence="1 2">
    <name type="scientific">Massilia violaceinigra</name>
    <dbReference type="NCBI Taxonomy" id="2045208"/>
    <lineage>
        <taxon>Bacteria</taxon>
        <taxon>Pseudomonadati</taxon>
        <taxon>Pseudomonadota</taxon>
        <taxon>Betaproteobacteria</taxon>
        <taxon>Burkholderiales</taxon>
        <taxon>Oxalobacteraceae</taxon>
        <taxon>Telluria group</taxon>
        <taxon>Massilia</taxon>
    </lineage>
</organism>